<proteinExistence type="predicted"/>
<gene>
    <name evidence="2" type="ORF">EPUL_002701</name>
</gene>
<dbReference type="Proteomes" id="UP000237438">
    <property type="component" value="Unassembled WGS sequence"/>
</dbReference>
<name>A0A2S4PWK6_9PEZI</name>
<dbReference type="Pfam" id="PF14214">
    <property type="entry name" value="Helitron_like_N"/>
    <property type="match status" value="1"/>
</dbReference>
<dbReference type="InterPro" id="IPR025476">
    <property type="entry name" value="Helitron_helicase-like"/>
</dbReference>
<keyword evidence="3" id="KW-1185">Reference proteome</keyword>
<organism evidence="2 3">
    <name type="scientific">Erysiphe pulchra</name>
    <dbReference type="NCBI Taxonomy" id="225359"/>
    <lineage>
        <taxon>Eukaryota</taxon>
        <taxon>Fungi</taxon>
        <taxon>Dikarya</taxon>
        <taxon>Ascomycota</taxon>
        <taxon>Pezizomycotina</taxon>
        <taxon>Leotiomycetes</taxon>
        <taxon>Erysiphales</taxon>
        <taxon>Erysiphaceae</taxon>
        <taxon>Erysiphe</taxon>
    </lineage>
</organism>
<protein>
    <recommendedName>
        <fullName evidence="1">Helitron helicase-like domain-containing protein</fullName>
    </recommendedName>
</protein>
<evidence type="ECO:0000259" key="1">
    <source>
        <dbReference type="Pfam" id="PF14214"/>
    </source>
</evidence>
<feature type="non-terminal residue" evidence="2">
    <location>
        <position position="117"/>
    </location>
</feature>
<evidence type="ECO:0000313" key="2">
    <source>
        <dbReference type="EMBL" id="POS86430.1"/>
    </source>
</evidence>
<dbReference type="STRING" id="225359.A0A2S4PWK6"/>
<accession>A0A2S4PWK6</accession>
<dbReference type="EMBL" id="PEDP01000333">
    <property type="protein sequence ID" value="POS86430.1"/>
    <property type="molecule type" value="Genomic_DNA"/>
</dbReference>
<dbReference type="OrthoDB" id="5425105at2759"/>
<dbReference type="AlphaFoldDB" id="A0A2S4PWK6"/>
<feature type="domain" description="Helitron helicase-like" evidence="1">
    <location>
        <begin position="12"/>
        <end position="101"/>
    </location>
</feature>
<sequence length="117" mass="13708">MARCYQLICDNQNAIHIIRVLGNSTLFLTFTANPHWPEILRNLEHSQTPDARLDLIVIVFKLKLDSYLHDLKKRHIFGRCIGNTYSIEYQKRGLPRAHILLFLPEDFVPRNPDQVDI</sequence>
<reference evidence="2 3" key="1">
    <citation type="submission" date="2017-10" db="EMBL/GenBank/DDBJ databases">
        <title>Development of genomic resources for the powdery mildew, Erysiphe pulchra.</title>
        <authorList>
            <person name="Wadl P.A."/>
            <person name="Mack B.M."/>
            <person name="Moore G."/>
            <person name="Beltz S.B."/>
        </authorList>
    </citation>
    <scope>NUCLEOTIDE SEQUENCE [LARGE SCALE GENOMIC DNA]</scope>
    <source>
        <strain evidence="2">Cflorida</strain>
    </source>
</reference>
<evidence type="ECO:0000313" key="3">
    <source>
        <dbReference type="Proteomes" id="UP000237438"/>
    </source>
</evidence>
<comment type="caution">
    <text evidence="2">The sequence shown here is derived from an EMBL/GenBank/DDBJ whole genome shotgun (WGS) entry which is preliminary data.</text>
</comment>